<keyword evidence="4" id="KW-0963">Cytoplasm</keyword>
<dbReference type="OrthoDB" id="1723750at2759"/>
<dbReference type="GO" id="GO:0032259">
    <property type="term" value="P:methylation"/>
    <property type="evidence" value="ECO:0007669"/>
    <property type="project" value="UniProtKB-KW"/>
</dbReference>
<dbReference type="GO" id="GO:0018064">
    <property type="term" value="F:protein-L-histidine N-tele-methyltransferase activity"/>
    <property type="evidence" value="ECO:0007669"/>
    <property type="project" value="UniProtKB-EC"/>
</dbReference>
<dbReference type="AlphaFoldDB" id="A0A976M628"/>
<comment type="similarity">
    <text evidence="9">Belongs to the methyltransferase superfamily. METTL18 family.</text>
</comment>
<keyword evidence="5" id="KW-0489">Methyltransferase</keyword>
<dbReference type="InterPro" id="IPR029063">
    <property type="entry name" value="SAM-dependent_MTases_sf"/>
</dbReference>
<keyword evidence="6" id="KW-0808">Transferase</keyword>
<comment type="subcellular location">
    <subcellularLocation>
        <location evidence="2">Cytoplasm</location>
    </subcellularLocation>
    <subcellularLocation>
        <location evidence="1">Nucleus</location>
    </subcellularLocation>
</comment>
<reference evidence="10" key="1">
    <citation type="submission" date="2022-07" db="EMBL/GenBank/DDBJ databases">
        <title>Evaluation of T. orientalis genome assembly methods using nanopore sequencing and analysis of variation between genomes.</title>
        <authorList>
            <person name="Yam J."/>
            <person name="Micallef M.L."/>
            <person name="Liu M."/>
            <person name="Djordjevic S.P."/>
            <person name="Bogema D.R."/>
            <person name="Jenkins C."/>
        </authorList>
    </citation>
    <scope>NUCLEOTIDE SEQUENCE</scope>
    <source>
        <strain evidence="10">Fish Creek</strain>
    </source>
</reference>
<dbReference type="GO" id="GO:0005737">
    <property type="term" value="C:cytoplasm"/>
    <property type="evidence" value="ECO:0007669"/>
    <property type="project" value="UniProtKB-SubCell"/>
</dbReference>
<evidence type="ECO:0000313" key="11">
    <source>
        <dbReference type="Proteomes" id="UP000244803"/>
    </source>
</evidence>
<dbReference type="Proteomes" id="UP000244803">
    <property type="component" value="Chromosome 3"/>
</dbReference>
<protein>
    <recommendedName>
        <fullName evidence="3">protein-histidine N-methyltransferase</fullName>
        <ecNumber evidence="3">2.1.1.85</ecNumber>
    </recommendedName>
</protein>
<evidence type="ECO:0000313" key="10">
    <source>
        <dbReference type="EMBL" id="UKJ89095.1"/>
    </source>
</evidence>
<dbReference type="PANTHER" id="PTHR14614">
    <property type="entry name" value="HEPATOCELLULAR CARCINOMA-ASSOCIATED ANTIGEN"/>
    <property type="match status" value="1"/>
</dbReference>
<evidence type="ECO:0000256" key="5">
    <source>
        <dbReference type="ARBA" id="ARBA00022603"/>
    </source>
</evidence>
<evidence type="ECO:0000256" key="4">
    <source>
        <dbReference type="ARBA" id="ARBA00022490"/>
    </source>
</evidence>
<evidence type="ECO:0000256" key="9">
    <source>
        <dbReference type="ARBA" id="ARBA00038126"/>
    </source>
</evidence>
<dbReference type="Gene3D" id="3.40.50.150">
    <property type="entry name" value="Vaccinia Virus protein VP39"/>
    <property type="match status" value="1"/>
</dbReference>
<dbReference type="Pfam" id="PF10294">
    <property type="entry name" value="Methyltransf_16"/>
    <property type="match status" value="1"/>
</dbReference>
<dbReference type="SUPFAM" id="SSF53335">
    <property type="entry name" value="S-adenosyl-L-methionine-dependent methyltransferases"/>
    <property type="match status" value="1"/>
</dbReference>
<dbReference type="InterPro" id="IPR019410">
    <property type="entry name" value="Methyltransf_16"/>
</dbReference>
<accession>A0A976M628</accession>
<evidence type="ECO:0000256" key="3">
    <source>
        <dbReference type="ARBA" id="ARBA00012533"/>
    </source>
</evidence>
<evidence type="ECO:0000256" key="2">
    <source>
        <dbReference type="ARBA" id="ARBA00004496"/>
    </source>
</evidence>
<dbReference type="EMBL" id="CP056066">
    <property type="protein sequence ID" value="UKJ89095.1"/>
    <property type="molecule type" value="Genomic_DNA"/>
</dbReference>
<evidence type="ECO:0000256" key="6">
    <source>
        <dbReference type="ARBA" id="ARBA00022679"/>
    </source>
</evidence>
<gene>
    <name evidence="10" type="ORF">MACJ_002341</name>
</gene>
<evidence type="ECO:0000256" key="7">
    <source>
        <dbReference type="ARBA" id="ARBA00022691"/>
    </source>
</evidence>
<dbReference type="GO" id="GO:0005634">
    <property type="term" value="C:nucleus"/>
    <property type="evidence" value="ECO:0007669"/>
    <property type="project" value="UniProtKB-SubCell"/>
</dbReference>
<proteinExistence type="inferred from homology"/>
<evidence type="ECO:0000256" key="1">
    <source>
        <dbReference type="ARBA" id="ARBA00004123"/>
    </source>
</evidence>
<dbReference type="PANTHER" id="PTHR14614:SF39">
    <property type="entry name" value="HISTIDINE PROTEIN METHYLTRANSFERASE 1 HOMOLOG"/>
    <property type="match status" value="1"/>
</dbReference>
<evidence type="ECO:0000256" key="8">
    <source>
        <dbReference type="ARBA" id="ARBA00023242"/>
    </source>
</evidence>
<organism evidence="10 11">
    <name type="scientific">Theileria orientalis</name>
    <dbReference type="NCBI Taxonomy" id="68886"/>
    <lineage>
        <taxon>Eukaryota</taxon>
        <taxon>Sar</taxon>
        <taxon>Alveolata</taxon>
        <taxon>Apicomplexa</taxon>
        <taxon>Aconoidasida</taxon>
        <taxon>Piroplasmida</taxon>
        <taxon>Theileriidae</taxon>
        <taxon>Theileria</taxon>
    </lineage>
</organism>
<keyword evidence="8" id="KW-0539">Nucleus</keyword>
<name>A0A976M628_THEOR</name>
<dbReference type="EC" id="2.1.1.85" evidence="3"/>
<keyword evidence="7" id="KW-0949">S-adenosyl-L-methionine</keyword>
<sequence length="307" mass="35363">MEAKLKFKSDDILKRSVLYKVNKNDYTIKKLNILESEDEKGSPEEISVKIVFPHTEDQYKNVSLGSYEGGYTVWESTWVLLEFLESMEANESFSVLELGAGLGVCGTIMSLKCHKVTFQDLNMNVIKKGLIPNLLLNHTLRERKGEENELGVTLVGEYEDEMKNIHQIKTESVKLVGEDERKFEFEFLIGDWNHLVNTEEINSNQKGKYHIILASECIYRKENYESVVKIIHTFLKVKGRAYIATKRFYFGLSGGTFQFLQFIRENDHKYSENKLGAKIIRSVEPKNSSNVIDLIEINKMPGENENN</sequence>